<dbReference type="Gene3D" id="3.30.70.330">
    <property type="match status" value="1"/>
</dbReference>
<dbReference type="SUPFAM" id="SSF54928">
    <property type="entry name" value="RNA-binding domain, RBD"/>
    <property type="match status" value="1"/>
</dbReference>
<gene>
    <name evidence="4" type="ORF">Ciccas_009150</name>
</gene>
<keyword evidence="5" id="KW-1185">Reference proteome</keyword>
<feature type="compositionally biased region" description="Basic and acidic residues" evidence="2">
    <location>
        <begin position="148"/>
        <end position="182"/>
    </location>
</feature>
<sequence>ESRGFAFIYYKTVEGATRAVEMSKSGLKILDREVRVDFSRTAKPHKPTPGVYMGEKRPMRPFDRRFDGPYDRPRRYEDRGGHYGRGRGYAPRPFNRDRYRNDREGYKDRRFDYRDRTPERRRYEEPRGRYEYRERPRHYSPPQRARRNYHESPRGFEPRDRRSYEGSPRPEVEYGSRYRERF</sequence>
<dbReference type="InterPro" id="IPR035979">
    <property type="entry name" value="RBD_domain_sf"/>
</dbReference>
<proteinExistence type="predicted"/>
<feature type="domain" description="RRM" evidence="3">
    <location>
        <begin position="1"/>
        <end position="41"/>
    </location>
</feature>
<dbReference type="GO" id="GO:0003723">
    <property type="term" value="F:RNA binding"/>
    <property type="evidence" value="ECO:0007669"/>
    <property type="project" value="UniProtKB-UniRule"/>
</dbReference>
<dbReference type="InterPro" id="IPR000504">
    <property type="entry name" value="RRM_dom"/>
</dbReference>
<dbReference type="Proteomes" id="UP001626550">
    <property type="component" value="Unassembled WGS sequence"/>
</dbReference>
<dbReference type="PROSITE" id="PS50102">
    <property type="entry name" value="RRM"/>
    <property type="match status" value="1"/>
</dbReference>
<evidence type="ECO:0000256" key="1">
    <source>
        <dbReference type="PROSITE-ProRule" id="PRU00176"/>
    </source>
</evidence>
<feature type="compositionally biased region" description="Basic and acidic residues" evidence="2">
    <location>
        <begin position="54"/>
        <end position="81"/>
    </location>
</feature>
<evidence type="ECO:0000313" key="5">
    <source>
        <dbReference type="Proteomes" id="UP001626550"/>
    </source>
</evidence>
<feature type="region of interest" description="Disordered" evidence="2">
    <location>
        <begin position="41"/>
        <end position="182"/>
    </location>
</feature>
<comment type="caution">
    <text evidence="4">The sequence shown here is derived from an EMBL/GenBank/DDBJ whole genome shotgun (WGS) entry which is preliminary data.</text>
</comment>
<reference evidence="4 5" key="1">
    <citation type="submission" date="2024-11" db="EMBL/GenBank/DDBJ databases">
        <title>Adaptive evolution of stress response genes in parasites aligns with host niche diversity.</title>
        <authorList>
            <person name="Hahn C."/>
            <person name="Resl P."/>
        </authorList>
    </citation>
    <scope>NUCLEOTIDE SEQUENCE [LARGE SCALE GENOMIC DNA]</scope>
    <source>
        <strain evidence="4">EGGRZ-B1_66</strain>
        <tissue evidence="4">Body</tissue>
    </source>
</reference>
<dbReference type="InterPro" id="IPR012677">
    <property type="entry name" value="Nucleotide-bd_a/b_plait_sf"/>
</dbReference>
<accession>A0ABD2PXW5</accession>
<dbReference type="AlphaFoldDB" id="A0ABD2PXW5"/>
<organism evidence="4 5">
    <name type="scientific">Cichlidogyrus casuarinus</name>
    <dbReference type="NCBI Taxonomy" id="1844966"/>
    <lineage>
        <taxon>Eukaryota</taxon>
        <taxon>Metazoa</taxon>
        <taxon>Spiralia</taxon>
        <taxon>Lophotrochozoa</taxon>
        <taxon>Platyhelminthes</taxon>
        <taxon>Monogenea</taxon>
        <taxon>Monopisthocotylea</taxon>
        <taxon>Dactylogyridea</taxon>
        <taxon>Ancyrocephalidae</taxon>
        <taxon>Cichlidogyrus</taxon>
    </lineage>
</organism>
<evidence type="ECO:0000256" key="2">
    <source>
        <dbReference type="SAM" id="MobiDB-lite"/>
    </source>
</evidence>
<dbReference type="EMBL" id="JBJKFK010001777">
    <property type="protein sequence ID" value="KAL3312257.1"/>
    <property type="molecule type" value="Genomic_DNA"/>
</dbReference>
<evidence type="ECO:0000313" key="4">
    <source>
        <dbReference type="EMBL" id="KAL3312257.1"/>
    </source>
</evidence>
<protein>
    <recommendedName>
        <fullName evidence="3">RRM domain-containing protein</fullName>
    </recommendedName>
</protein>
<name>A0ABD2PXW5_9PLAT</name>
<feature type="non-terminal residue" evidence="4">
    <location>
        <position position="1"/>
    </location>
</feature>
<evidence type="ECO:0000259" key="3">
    <source>
        <dbReference type="PROSITE" id="PS50102"/>
    </source>
</evidence>
<feature type="compositionally biased region" description="Basic and acidic residues" evidence="2">
    <location>
        <begin position="94"/>
        <end position="134"/>
    </location>
</feature>
<keyword evidence="1" id="KW-0694">RNA-binding</keyword>